<keyword evidence="5 6" id="KW-0378">Hydrolase</keyword>
<dbReference type="PRINTS" id="PR00112">
    <property type="entry name" value="ACYLPHPHTASE"/>
</dbReference>
<dbReference type="EC" id="3.6.1.7" evidence="2 5"/>
<proteinExistence type="inferred from homology"/>
<dbReference type="OrthoDB" id="9808093at2"/>
<comment type="catalytic activity">
    <reaction evidence="4 5 6">
        <text>an acyl phosphate + H2O = a carboxylate + phosphate + H(+)</text>
        <dbReference type="Rhea" id="RHEA:14965"/>
        <dbReference type="ChEBI" id="CHEBI:15377"/>
        <dbReference type="ChEBI" id="CHEBI:15378"/>
        <dbReference type="ChEBI" id="CHEBI:29067"/>
        <dbReference type="ChEBI" id="CHEBI:43474"/>
        <dbReference type="ChEBI" id="CHEBI:59918"/>
        <dbReference type="EC" id="3.6.1.7"/>
    </reaction>
</comment>
<dbReference type="PROSITE" id="PS51160">
    <property type="entry name" value="ACYLPHOSPHATASE_3"/>
    <property type="match status" value="1"/>
</dbReference>
<dbReference type="SUPFAM" id="SSF54975">
    <property type="entry name" value="Acylphosphatase/BLUF domain-like"/>
    <property type="match status" value="1"/>
</dbReference>
<accession>A0A0P6Y5X8</accession>
<dbReference type="PANTHER" id="PTHR47268">
    <property type="entry name" value="ACYLPHOSPHATASE"/>
    <property type="match status" value="1"/>
</dbReference>
<dbReference type="InterPro" id="IPR001792">
    <property type="entry name" value="Acylphosphatase-like_dom"/>
</dbReference>
<evidence type="ECO:0000259" key="8">
    <source>
        <dbReference type="PROSITE" id="PS51160"/>
    </source>
</evidence>
<comment type="similarity">
    <text evidence="1 7">Belongs to the acylphosphatase family.</text>
</comment>
<feature type="domain" description="Acylphosphatase-like" evidence="8">
    <location>
        <begin position="7"/>
        <end position="94"/>
    </location>
</feature>
<dbReference type="GO" id="GO:0003998">
    <property type="term" value="F:acylphosphatase activity"/>
    <property type="evidence" value="ECO:0007669"/>
    <property type="project" value="UniProtKB-EC"/>
</dbReference>
<evidence type="ECO:0000256" key="1">
    <source>
        <dbReference type="ARBA" id="ARBA00005614"/>
    </source>
</evidence>
<sequence>MNADRSALHCTVDGHVQGVGFRMFVSQSAERLGLVGWVRNTWDGQVEVWAEGPRADLEELLTALRRGPRSAFVTEVKTGWEDAKGSYTRFSIAPTV</sequence>
<dbReference type="EMBL" id="LGCM01000002">
    <property type="protein sequence ID" value="KPL91753.1"/>
    <property type="molecule type" value="Genomic_DNA"/>
</dbReference>
<comment type="caution">
    <text evidence="9">The sequence shown here is derived from an EMBL/GenBank/DDBJ whole genome shotgun (WGS) entry which is preliminary data.</text>
</comment>
<gene>
    <name evidence="9" type="ORF">ADN01_00185</name>
</gene>
<dbReference type="PROSITE" id="PS00151">
    <property type="entry name" value="ACYLPHOSPHATASE_2"/>
    <property type="match status" value="1"/>
</dbReference>
<evidence type="ECO:0000256" key="5">
    <source>
        <dbReference type="PROSITE-ProRule" id="PRU00520"/>
    </source>
</evidence>
<evidence type="ECO:0000256" key="7">
    <source>
        <dbReference type="RuleBase" id="RU004168"/>
    </source>
</evidence>
<evidence type="ECO:0000256" key="4">
    <source>
        <dbReference type="ARBA" id="ARBA00047645"/>
    </source>
</evidence>
<evidence type="ECO:0000256" key="2">
    <source>
        <dbReference type="ARBA" id="ARBA00012150"/>
    </source>
</evidence>
<dbReference type="PATRIC" id="fig|229921.5.peg.3402"/>
<dbReference type="Gene3D" id="3.30.70.100">
    <property type="match status" value="1"/>
</dbReference>
<dbReference type="STRING" id="229921.ADN01_00185"/>
<keyword evidence="10" id="KW-1185">Reference proteome</keyword>
<name>A0A0P6Y5X8_9CHLR</name>
<dbReference type="PROSITE" id="PS00150">
    <property type="entry name" value="ACYLPHOSPHATASE_1"/>
    <property type="match status" value="1"/>
</dbReference>
<evidence type="ECO:0000256" key="3">
    <source>
        <dbReference type="ARBA" id="ARBA00015991"/>
    </source>
</evidence>
<feature type="active site" evidence="5">
    <location>
        <position position="40"/>
    </location>
</feature>
<protein>
    <recommendedName>
        <fullName evidence="3 5">Acylphosphatase</fullName>
        <ecNumber evidence="2 5">3.6.1.7</ecNumber>
    </recommendedName>
</protein>
<dbReference type="InterPro" id="IPR020456">
    <property type="entry name" value="Acylphosphatase"/>
</dbReference>
<evidence type="ECO:0000313" key="10">
    <source>
        <dbReference type="Proteomes" id="UP000050501"/>
    </source>
</evidence>
<organism evidence="9 10">
    <name type="scientific">Levilinea saccharolytica</name>
    <dbReference type="NCBI Taxonomy" id="229921"/>
    <lineage>
        <taxon>Bacteria</taxon>
        <taxon>Bacillati</taxon>
        <taxon>Chloroflexota</taxon>
        <taxon>Anaerolineae</taxon>
        <taxon>Anaerolineales</taxon>
        <taxon>Anaerolineaceae</taxon>
        <taxon>Levilinea</taxon>
    </lineage>
</organism>
<dbReference type="PANTHER" id="PTHR47268:SF4">
    <property type="entry name" value="ACYLPHOSPHATASE"/>
    <property type="match status" value="1"/>
</dbReference>
<dbReference type="InterPro" id="IPR017968">
    <property type="entry name" value="Acylphosphatase_CS"/>
</dbReference>
<dbReference type="InterPro" id="IPR036046">
    <property type="entry name" value="Acylphosphatase-like_dom_sf"/>
</dbReference>
<evidence type="ECO:0000256" key="6">
    <source>
        <dbReference type="RuleBase" id="RU000553"/>
    </source>
</evidence>
<dbReference type="RefSeq" id="WP_062417959.1">
    <property type="nucleotide sequence ID" value="NZ_DF967974.1"/>
</dbReference>
<dbReference type="AlphaFoldDB" id="A0A0P6Y5X8"/>
<feature type="active site" evidence="5">
    <location>
        <position position="22"/>
    </location>
</feature>
<reference evidence="9 10" key="1">
    <citation type="submission" date="2015-07" db="EMBL/GenBank/DDBJ databases">
        <title>Genome sequence of Levilinea saccharolytica DSM 16555.</title>
        <authorList>
            <person name="Hemp J."/>
            <person name="Ward L.M."/>
            <person name="Pace L.A."/>
            <person name="Fischer W.W."/>
        </authorList>
    </citation>
    <scope>NUCLEOTIDE SEQUENCE [LARGE SCALE GENOMIC DNA]</scope>
    <source>
        <strain evidence="9 10">KIBI-1</strain>
    </source>
</reference>
<dbReference type="Pfam" id="PF00708">
    <property type="entry name" value="Acylphosphatase"/>
    <property type="match status" value="1"/>
</dbReference>
<dbReference type="Proteomes" id="UP000050501">
    <property type="component" value="Unassembled WGS sequence"/>
</dbReference>
<evidence type="ECO:0000313" key="9">
    <source>
        <dbReference type="EMBL" id="KPL91753.1"/>
    </source>
</evidence>